<evidence type="ECO:0000256" key="2">
    <source>
        <dbReference type="ARBA" id="ARBA00005581"/>
    </source>
</evidence>
<protein>
    <recommendedName>
        <fullName evidence="6">S-protein homolog</fullName>
    </recommendedName>
</protein>
<evidence type="ECO:0000256" key="5">
    <source>
        <dbReference type="ARBA" id="ARBA00022729"/>
    </source>
</evidence>
<dbReference type="PROSITE" id="PS51257">
    <property type="entry name" value="PROKAR_LIPOPROTEIN"/>
    <property type="match status" value="1"/>
</dbReference>
<dbReference type="PANTHER" id="PTHR31232:SF43">
    <property type="entry name" value="S-PROTEIN HOMOLOG 29-RELATED"/>
    <property type="match status" value="1"/>
</dbReference>
<evidence type="ECO:0000313" key="7">
    <source>
        <dbReference type="EMBL" id="GAY31915.1"/>
    </source>
</evidence>
<gene>
    <name evidence="7" type="ORF">CUMW_272760</name>
</gene>
<dbReference type="GO" id="GO:0005576">
    <property type="term" value="C:extracellular region"/>
    <property type="evidence" value="ECO:0007669"/>
    <property type="project" value="UniProtKB-SubCell"/>
</dbReference>
<dbReference type="GO" id="GO:0060320">
    <property type="term" value="P:rejection of self pollen"/>
    <property type="evidence" value="ECO:0007669"/>
    <property type="project" value="UniProtKB-KW"/>
</dbReference>
<keyword evidence="8" id="KW-1185">Reference proteome</keyword>
<comment type="similarity">
    <text evidence="2 6">Belongs to the plant self-incompatibility (S1) protein family.</text>
</comment>
<dbReference type="EMBL" id="BDQV01001295">
    <property type="protein sequence ID" value="GAY31915.1"/>
    <property type="molecule type" value="Genomic_DNA"/>
</dbReference>
<name>A0A2H5MX37_CITUN</name>
<evidence type="ECO:0000256" key="1">
    <source>
        <dbReference type="ARBA" id="ARBA00004613"/>
    </source>
</evidence>
<feature type="chain" id="PRO_5025087238" description="S-protein homolog" evidence="6">
    <location>
        <begin position="25"/>
        <end position="135"/>
    </location>
</feature>
<accession>A0A2H5MX37</accession>
<organism evidence="7 8">
    <name type="scientific">Citrus unshiu</name>
    <name type="common">Satsuma mandarin</name>
    <name type="synonym">Citrus nobilis var. unshiu</name>
    <dbReference type="NCBI Taxonomy" id="55188"/>
    <lineage>
        <taxon>Eukaryota</taxon>
        <taxon>Viridiplantae</taxon>
        <taxon>Streptophyta</taxon>
        <taxon>Embryophyta</taxon>
        <taxon>Tracheophyta</taxon>
        <taxon>Spermatophyta</taxon>
        <taxon>Magnoliopsida</taxon>
        <taxon>eudicotyledons</taxon>
        <taxon>Gunneridae</taxon>
        <taxon>Pentapetalae</taxon>
        <taxon>rosids</taxon>
        <taxon>malvids</taxon>
        <taxon>Sapindales</taxon>
        <taxon>Rutaceae</taxon>
        <taxon>Aurantioideae</taxon>
        <taxon>Citrus</taxon>
    </lineage>
</organism>
<comment type="subcellular location">
    <subcellularLocation>
        <location evidence="1 6">Secreted</location>
    </subcellularLocation>
</comment>
<dbReference type="InterPro" id="IPR010264">
    <property type="entry name" value="Self-incomp_S1"/>
</dbReference>
<keyword evidence="3 6" id="KW-0713">Self-incompatibility</keyword>
<evidence type="ECO:0000313" key="8">
    <source>
        <dbReference type="Proteomes" id="UP000236630"/>
    </source>
</evidence>
<evidence type="ECO:0000256" key="6">
    <source>
        <dbReference type="RuleBase" id="RU367044"/>
    </source>
</evidence>
<dbReference type="Proteomes" id="UP000236630">
    <property type="component" value="Unassembled WGS sequence"/>
</dbReference>
<keyword evidence="4 6" id="KW-0964">Secreted</keyword>
<evidence type="ECO:0000256" key="3">
    <source>
        <dbReference type="ARBA" id="ARBA00022471"/>
    </source>
</evidence>
<evidence type="ECO:0000256" key="4">
    <source>
        <dbReference type="ARBA" id="ARBA00022525"/>
    </source>
</evidence>
<reference evidence="7 8" key="1">
    <citation type="journal article" date="2017" name="Front. Genet.">
        <title>Draft sequencing of the heterozygous diploid genome of Satsuma (Citrus unshiu Marc.) using a hybrid assembly approach.</title>
        <authorList>
            <person name="Shimizu T."/>
            <person name="Tanizawa Y."/>
            <person name="Mochizuki T."/>
            <person name="Nagasaki H."/>
            <person name="Yoshioka T."/>
            <person name="Toyoda A."/>
            <person name="Fujiyama A."/>
            <person name="Kaminuma E."/>
            <person name="Nakamura Y."/>
        </authorList>
    </citation>
    <scope>NUCLEOTIDE SEQUENCE [LARGE SCALE GENOMIC DNA]</scope>
    <source>
        <strain evidence="8">cv. Miyagawa wase</strain>
    </source>
</reference>
<dbReference type="Pfam" id="PF05938">
    <property type="entry name" value="Self-incomp_S1"/>
    <property type="match status" value="1"/>
</dbReference>
<dbReference type="AlphaFoldDB" id="A0A2H5MX37"/>
<proteinExistence type="inferred from homology"/>
<comment type="caution">
    <text evidence="7">The sequence shown here is derived from an EMBL/GenBank/DDBJ whole genome shotgun (WGS) entry which is preliminary data.</text>
</comment>
<sequence>MTSLAKTLLLLALLAACMSAMSNACFLSEKVHVRITNQLENGEDLTLHCKSGDNDLGEHFLHKDENYKFSFCTNVFDKTLYYCSFAWSGQVRWFDVYAGVRYNCLNCNWRITHSGPCLEPDTPDAQETCYQYRKK</sequence>
<dbReference type="PANTHER" id="PTHR31232">
    <property type="match status" value="1"/>
</dbReference>
<feature type="signal peptide" evidence="6">
    <location>
        <begin position="1"/>
        <end position="24"/>
    </location>
</feature>
<keyword evidence="5 6" id="KW-0732">Signal</keyword>